<dbReference type="RefSeq" id="WP_132123409.1">
    <property type="nucleotide sequence ID" value="NZ_SLWS01000010.1"/>
</dbReference>
<name>A0A4R2J600_9PSEU</name>
<dbReference type="Proteomes" id="UP000295680">
    <property type="component" value="Unassembled WGS sequence"/>
</dbReference>
<keyword evidence="2" id="KW-0418">Kinase</keyword>
<dbReference type="Gene3D" id="1.10.10.10">
    <property type="entry name" value="Winged helix-like DNA-binding domain superfamily/Winged helix DNA-binding domain"/>
    <property type="match status" value="1"/>
</dbReference>
<dbReference type="SUPFAM" id="SSF53067">
    <property type="entry name" value="Actin-like ATPase domain"/>
    <property type="match status" value="1"/>
</dbReference>
<organism evidence="2 3">
    <name type="scientific">Actinocrispum wychmicini</name>
    <dbReference type="NCBI Taxonomy" id="1213861"/>
    <lineage>
        <taxon>Bacteria</taxon>
        <taxon>Bacillati</taxon>
        <taxon>Actinomycetota</taxon>
        <taxon>Actinomycetes</taxon>
        <taxon>Pseudonocardiales</taxon>
        <taxon>Pseudonocardiaceae</taxon>
        <taxon>Actinocrispum</taxon>
    </lineage>
</organism>
<dbReference type="InterPro" id="IPR043129">
    <property type="entry name" value="ATPase_NBD"/>
</dbReference>
<reference evidence="2 3" key="1">
    <citation type="submission" date="2019-03" db="EMBL/GenBank/DDBJ databases">
        <title>Genomic Encyclopedia of Type Strains, Phase IV (KMG-IV): sequencing the most valuable type-strain genomes for metagenomic binning, comparative biology and taxonomic classification.</title>
        <authorList>
            <person name="Goeker M."/>
        </authorList>
    </citation>
    <scope>NUCLEOTIDE SEQUENCE [LARGE SCALE GENOMIC DNA]</scope>
    <source>
        <strain evidence="2 3">DSM 45934</strain>
    </source>
</reference>
<dbReference type="OrthoDB" id="5174513at2"/>
<comment type="similarity">
    <text evidence="1">Belongs to the ROK (NagC/XylR) family.</text>
</comment>
<dbReference type="InterPro" id="IPR036388">
    <property type="entry name" value="WH-like_DNA-bd_sf"/>
</dbReference>
<evidence type="ECO:0000313" key="2">
    <source>
        <dbReference type="EMBL" id="TCO53417.1"/>
    </source>
</evidence>
<dbReference type="AlphaFoldDB" id="A0A4R2J600"/>
<evidence type="ECO:0000256" key="1">
    <source>
        <dbReference type="ARBA" id="ARBA00006479"/>
    </source>
</evidence>
<dbReference type="Gene3D" id="3.30.420.40">
    <property type="match status" value="2"/>
</dbReference>
<gene>
    <name evidence="2" type="ORF">EV192_1106</name>
</gene>
<accession>A0A4R2J600</accession>
<keyword evidence="2" id="KW-0808">Transferase</keyword>
<dbReference type="SUPFAM" id="SSF46785">
    <property type="entry name" value="Winged helix' DNA-binding domain"/>
    <property type="match status" value="1"/>
</dbReference>
<dbReference type="InterPro" id="IPR036390">
    <property type="entry name" value="WH_DNA-bd_sf"/>
</dbReference>
<dbReference type="InterPro" id="IPR000600">
    <property type="entry name" value="ROK"/>
</dbReference>
<dbReference type="PANTHER" id="PTHR18964">
    <property type="entry name" value="ROK (REPRESSOR, ORF, KINASE) FAMILY"/>
    <property type="match status" value="1"/>
</dbReference>
<dbReference type="PANTHER" id="PTHR18964:SF149">
    <property type="entry name" value="BIFUNCTIONAL UDP-N-ACETYLGLUCOSAMINE 2-EPIMERASE_N-ACETYLMANNOSAMINE KINASE"/>
    <property type="match status" value="1"/>
</dbReference>
<protein>
    <submittedName>
        <fullName evidence="2">Putative NBD/HSP70 family sugar kinase</fullName>
    </submittedName>
</protein>
<proteinExistence type="inferred from homology"/>
<evidence type="ECO:0000313" key="3">
    <source>
        <dbReference type="Proteomes" id="UP000295680"/>
    </source>
</evidence>
<sequence>MPGVTQDTLGQLLLALHEAGGTASRAELTDRLGVGRSVMGYLLGELTDRDLVRIDRTGDRTPSGGRPSHRVMVTDHAPTVVAGQISADTFTVGTVSLGGRVLTREEHPLPSTRAPELLDALCAVLTEHVHNGHNVIGVGVAVSSPVRSSDGYAPAALHMGWPGVPVRDMMFDRMPDLPLAVANDANLAGLAEYRHGAGRGATQLLYLTTGNVGLGGATIGGGQVFTGAHGYAIEPGHIAVDPAGAPCPCGSTGCLEVEADHRGLLRVLGRTDVPLPKVTAEIEAVLADPTPQLMAAVRAVNKRLAIGLASLANIVDADRIVLGGTLGRLYALEPDVVRTTLAARAFLTEMAHTPIVVGELADAVLLGAAELAFQPLLDNPRGVVGN</sequence>
<comment type="caution">
    <text evidence="2">The sequence shown here is derived from an EMBL/GenBank/DDBJ whole genome shotgun (WGS) entry which is preliminary data.</text>
</comment>
<dbReference type="Pfam" id="PF00480">
    <property type="entry name" value="ROK"/>
    <property type="match status" value="1"/>
</dbReference>
<dbReference type="GO" id="GO:0016301">
    <property type="term" value="F:kinase activity"/>
    <property type="evidence" value="ECO:0007669"/>
    <property type="project" value="UniProtKB-KW"/>
</dbReference>
<keyword evidence="3" id="KW-1185">Reference proteome</keyword>
<dbReference type="EMBL" id="SLWS01000010">
    <property type="protein sequence ID" value="TCO53417.1"/>
    <property type="molecule type" value="Genomic_DNA"/>
</dbReference>